<keyword evidence="2 7" id="KW-0337">GPI-anchor biosynthesis</keyword>
<comment type="subcellular location">
    <subcellularLocation>
        <location evidence="1">Endomembrane system</location>
        <topology evidence="1">Multi-pass membrane protein</topology>
    </subcellularLocation>
    <subcellularLocation>
        <location evidence="7">Endoplasmic reticulum membrane</location>
        <topology evidence="7">Multi-pass membrane protein</topology>
    </subcellularLocation>
</comment>
<feature type="transmembrane region" description="Helical" evidence="7">
    <location>
        <begin position="296"/>
        <end position="314"/>
    </location>
</feature>
<feature type="transmembrane region" description="Helical" evidence="7">
    <location>
        <begin position="177"/>
        <end position="199"/>
    </location>
</feature>
<protein>
    <recommendedName>
        <fullName evidence="7">Post-GPI attachment to proteins factor 3</fullName>
    </recommendedName>
</protein>
<dbReference type="Proteomes" id="UP001212841">
    <property type="component" value="Unassembled WGS sequence"/>
</dbReference>
<feature type="chain" id="PRO_5041775599" description="Post-GPI attachment to proteins factor 3" evidence="7">
    <location>
        <begin position="35"/>
        <end position="360"/>
    </location>
</feature>
<dbReference type="Pfam" id="PF04080">
    <property type="entry name" value="Per1"/>
    <property type="match status" value="1"/>
</dbReference>
<keyword evidence="6 7" id="KW-0472">Membrane</keyword>
<reference evidence="8" key="1">
    <citation type="submission" date="2020-05" db="EMBL/GenBank/DDBJ databases">
        <title>Phylogenomic resolution of chytrid fungi.</title>
        <authorList>
            <person name="Stajich J.E."/>
            <person name="Amses K."/>
            <person name="Simmons R."/>
            <person name="Seto K."/>
            <person name="Myers J."/>
            <person name="Bonds A."/>
            <person name="Quandt C.A."/>
            <person name="Barry K."/>
            <person name="Liu P."/>
            <person name="Grigoriev I."/>
            <person name="Longcore J.E."/>
            <person name="James T.Y."/>
        </authorList>
    </citation>
    <scope>NUCLEOTIDE SEQUENCE</scope>
    <source>
        <strain evidence="8">JEL0318</strain>
    </source>
</reference>
<dbReference type="PANTHER" id="PTHR13148">
    <property type="entry name" value="PER1-RELATED"/>
    <property type="match status" value="1"/>
</dbReference>
<evidence type="ECO:0000256" key="6">
    <source>
        <dbReference type="ARBA" id="ARBA00023136"/>
    </source>
</evidence>
<keyword evidence="3 7" id="KW-0812">Transmembrane</keyword>
<feature type="transmembrane region" description="Helical" evidence="7">
    <location>
        <begin position="237"/>
        <end position="259"/>
    </location>
</feature>
<comment type="caution">
    <text evidence="7">Lacks conserved residue(s) required for the propagation of feature annotation.</text>
</comment>
<keyword evidence="7" id="KW-0256">Endoplasmic reticulum</keyword>
<proteinExistence type="inferred from homology"/>
<evidence type="ECO:0000256" key="4">
    <source>
        <dbReference type="ARBA" id="ARBA00022729"/>
    </source>
</evidence>
<evidence type="ECO:0000313" key="8">
    <source>
        <dbReference type="EMBL" id="KAJ3039097.1"/>
    </source>
</evidence>
<feature type="transmembrane region" description="Helical" evidence="7">
    <location>
        <begin position="146"/>
        <end position="165"/>
    </location>
</feature>
<keyword evidence="4 7" id="KW-0732">Signal</keyword>
<dbReference type="GO" id="GO:0005789">
    <property type="term" value="C:endoplasmic reticulum membrane"/>
    <property type="evidence" value="ECO:0007669"/>
    <property type="project" value="UniProtKB-SubCell"/>
</dbReference>
<dbReference type="EMBL" id="JADGJD010001668">
    <property type="protein sequence ID" value="KAJ3039097.1"/>
    <property type="molecule type" value="Genomic_DNA"/>
</dbReference>
<comment type="similarity">
    <text evidence="7">Belongs to the PGAP3 family.</text>
</comment>
<dbReference type="PANTHER" id="PTHR13148:SF0">
    <property type="entry name" value="POST-GPI ATTACHMENT TO PROTEINS FACTOR 3"/>
    <property type="match status" value="1"/>
</dbReference>
<dbReference type="AlphaFoldDB" id="A0AAD5X0C3"/>
<feature type="signal peptide" evidence="7">
    <location>
        <begin position="1"/>
        <end position="34"/>
    </location>
</feature>
<evidence type="ECO:0000313" key="9">
    <source>
        <dbReference type="Proteomes" id="UP001212841"/>
    </source>
</evidence>
<dbReference type="InterPro" id="IPR007217">
    <property type="entry name" value="Per1-like"/>
</dbReference>
<accession>A0AAD5X0C3</accession>
<gene>
    <name evidence="8" type="ORF">HK097_002933</name>
</gene>
<dbReference type="GO" id="GO:0016788">
    <property type="term" value="F:hydrolase activity, acting on ester bonds"/>
    <property type="evidence" value="ECO:0007669"/>
    <property type="project" value="TreeGrafter"/>
</dbReference>
<dbReference type="GO" id="GO:0006506">
    <property type="term" value="P:GPI anchor biosynthetic process"/>
    <property type="evidence" value="ECO:0007669"/>
    <property type="project" value="UniProtKB-KW"/>
</dbReference>
<evidence type="ECO:0000256" key="2">
    <source>
        <dbReference type="ARBA" id="ARBA00022502"/>
    </source>
</evidence>
<evidence type="ECO:0000256" key="3">
    <source>
        <dbReference type="ARBA" id="ARBA00022692"/>
    </source>
</evidence>
<comment type="function">
    <text evidence="7">Involved in the lipid remodeling steps of GPI-anchor maturation.</text>
</comment>
<keyword evidence="9" id="KW-1185">Reference proteome</keyword>
<keyword evidence="5 7" id="KW-1133">Transmembrane helix</keyword>
<feature type="transmembrane region" description="Helical" evidence="7">
    <location>
        <begin position="265"/>
        <end position="284"/>
    </location>
</feature>
<evidence type="ECO:0000256" key="1">
    <source>
        <dbReference type="ARBA" id="ARBA00004127"/>
    </source>
</evidence>
<name>A0AAD5X0C3_9FUNG</name>
<evidence type="ECO:0000256" key="7">
    <source>
        <dbReference type="RuleBase" id="RU365066"/>
    </source>
</evidence>
<evidence type="ECO:0000256" key="5">
    <source>
        <dbReference type="ARBA" id="ARBA00022989"/>
    </source>
</evidence>
<comment type="caution">
    <text evidence="8">The sequence shown here is derived from an EMBL/GenBank/DDBJ whole genome shotgun (WGS) entry which is preliminary data.</text>
</comment>
<feature type="transmembrane region" description="Helical" evidence="7">
    <location>
        <begin position="326"/>
        <end position="348"/>
    </location>
</feature>
<sequence length="360" mass="41222">MLLQRLIPSRKAPRPTLVLLVLSLLLLGSQPTTASQGDRDPLFQSCLTQCTTTTCQSPSPLPLSLRLTLWDCPQNCAYTCMHKLTAQRVSSSRPILQYYGKWPFHRFLGIQEPASVLFSILNGWAHWVGYKKMRLRVPNWYPLRTLMLLNALFGINAWLWSAVFHTRDFPLTEKLDYFSAMASILFATNFCLIRVFNLAKTSSSHSYNRRYSSSPQHNQRTLLTRLKPYIPPTPQTTLLLLASLTFYTLHISYLTLYPFNYTYNIYASIIIGFSSNLIWLFWGLSNYNSRPYAWKIVACVGLITIATGLEVYDFPPVWGVFDAHSLWHGATVGMVWLFYDFLVADAGWEVRSSKGKMAAR</sequence>
<organism evidence="8 9">
    <name type="scientific">Rhizophlyctis rosea</name>
    <dbReference type="NCBI Taxonomy" id="64517"/>
    <lineage>
        <taxon>Eukaryota</taxon>
        <taxon>Fungi</taxon>
        <taxon>Fungi incertae sedis</taxon>
        <taxon>Chytridiomycota</taxon>
        <taxon>Chytridiomycota incertae sedis</taxon>
        <taxon>Chytridiomycetes</taxon>
        <taxon>Rhizophlyctidales</taxon>
        <taxon>Rhizophlyctidaceae</taxon>
        <taxon>Rhizophlyctis</taxon>
    </lineage>
</organism>